<gene>
    <name evidence="1" type="ORF">E4U57_000538</name>
</gene>
<reference evidence="1 2" key="1">
    <citation type="journal article" date="2020" name="bioRxiv">
        <title>Whole genome comparisons of ergot fungi reveals the divergence and evolution of species within the genus Claviceps are the result of varying mechanisms driving genome evolution and host range expansion.</title>
        <authorList>
            <person name="Wyka S.A."/>
            <person name="Mondo S.J."/>
            <person name="Liu M."/>
            <person name="Dettman J."/>
            <person name="Nalam V."/>
            <person name="Broders K.D."/>
        </authorList>
    </citation>
    <scope>NUCLEOTIDE SEQUENCE [LARGE SCALE GENOMIC DNA]</scope>
    <source>
        <strain evidence="1 2">LM583</strain>
    </source>
</reference>
<name>A0ABQ7PCJ5_9HYPO</name>
<organism evidence="1 2">
    <name type="scientific">Claviceps arundinis</name>
    <dbReference type="NCBI Taxonomy" id="1623583"/>
    <lineage>
        <taxon>Eukaryota</taxon>
        <taxon>Fungi</taxon>
        <taxon>Dikarya</taxon>
        <taxon>Ascomycota</taxon>
        <taxon>Pezizomycotina</taxon>
        <taxon>Sordariomycetes</taxon>
        <taxon>Hypocreomycetidae</taxon>
        <taxon>Hypocreales</taxon>
        <taxon>Clavicipitaceae</taxon>
        <taxon>Claviceps</taxon>
    </lineage>
</organism>
<evidence type="ECO:0000313" key="2">
    <source>
        <dbReference type="Proteomes" id="UP000742024"/>
    </source>
</evidence>
<proteinExistence type="predicted"/>
<keyword evidence="2" id="KW-1185">Reference proteome</keyword>
<dbReference type="InterPro" id="IPR029057">
    <property type="entry name" value="PRTase-like"/>
</dbReference>
<dbReference type="Proteomes" id="UP000742024">
    <property type="component" value="Unassembled WGS sequence"/>
</dbReference>
<dbReference type="Gene3D" id="3.40.50.2020">
    <property type="match status" value="1"/>
</dbReference>
<accession>A0ABQ7PCJ5</accession>
<comment type="caution">
    <text evidence="1">The sequence shown here is derived from an EMBL/GenBank/DDBJ whole genome shotgun (WGS) entry which is preliminary data.</text>
</comment>
<dbReference type="EMBL" id="SRPR01000114">
    <property type="protein sequence ID" value="KAG5959704.1"/>
    <property type="molecule type" value="Genomic_DNA"/>
</dbReference>
<evidence type="ECO:0000313" key="1">
    <source>
        <dbReference type="EMBL" id="KAG5959704.1"/>
    </source>
</evidence>
<protein>
    <submittedName>
        <fullName evidence="1">Uncharacterized protein</fullName>
    </submittedName>
</protein>
<sequence>MQSVDDEIFAQLRQAAQKRVDLLALQIQGFFDVPVNNLYAEPSVLRWIRDNACSPRSSNTIILGDKTERCPELKVIDVSATLAEGQVCNYVANSATPMPVPRRYRFTQPCTSSILREPGQERMKALPPEKDFELVPRGMK</sequence>